<name>A0A848L626_9ACTN</name>
<reference evidence="4 5" key="1">
    <citation type="submission" date="2020-04" db="EMBL/GenBank/DDBJ databases">
        <title>Gordonia sp. nov. TBRC 11910.</title>
        <authorList>
            <person name="Suriyachadkun C."/>
        </authorList>
    </citation>
    <scope>NUCLEOTIDE SEQUENCE [LARGE SCALE GENOMIC DNA]</scope>
    <source>
        <strain evidence="4 5">TBRC 11910</strain>
    </source>
</reference>
<evidence type="ECO:0000256" key="1">
    <source>
        <dbReference type="ARBA" id="ARBA00006174"/>
    </source>
</evidence>
<dbReference type="InterPro" id="IPR036148">
    <property type="entry name" value="MmgE/PrpD_sf"/>
</dbReference>
<comment type="caution">
    <text evidence="4">The sequence shown here is derived from an EMBL/GenBank/DDBJ whole genome shotgun (WGS) entry which is preliminary data.</text>
</comment>
<dbReference type="Pfam" id="PF03972">
    <property type="entry name" value="MmgE_PrpD_N"/>
    <property type="match status" value="1"/>
</dbReference>
<dbReference type="Proteomes" id="UP000550729">
    <property type="component" value="Unassembled WGS sequence"/>
</dbReference>
<feature type="domain" description="MmgE/PrpD C-terminal" evidence="3">
    <location>
        <begin position="280"/>
        <end position="455"/>
    </location>
</feature>
<dbReference type="AlphaFoldDB" id="A0A848L626"/>
<comment type="similarity">
    <text evidence="1">Belongs to the PrpD family.</text>
</comment>
<evidence type="ECO:0000259" key="3">
    <source>
        <dbReference type="Pfam" id="PF19305"/>
    </source>
</evidence>
<dbReference type="InterPro" id="IPR005656">
    <property type="entry name" value="MmgE_PrpD"/>
</dbReference>
<dbReference type="Pfam" id="PF19305">
    <property type="entry name" value="MmgE_PrpD_C"/>
    <property type="match status" value="1"/>
</dbReference>
<dbReference type="PANTHER" id="PTHR16943:SF8">
    <property type="entry name" value="2-METHYLCITRATE DEHYDRATASE"/>
    <property type="match status" value="1"/>
</dbReference>
<keyword evidence="5" id="KW-1185">Reference proteome</keyword>
<proteinExistence type="inferred from homology"/>
<dbReference type="InterPro" id="IPR045336">
    <property type="entry name" value="MmgE_PrpD_N"/>
</dbReference>
<sequence length="478" mass="51269">MPTIVERLAEFASQTTLDALPDAVVSESKRILLDTLGCAVASLDDVAAQRGVAFGQQLGGERGPASILGTSRSTSVGGAAFANAELVNALDQDAVLPPGHVTPYVVPGTLATAEASNVSGERLLAAIAVAHEMSFRIGKATDYLRDIKDGVVTIPKVIGYSSTLFGGTAGIGVVKGFSVDTMADALGIMGSTMPTNTQRAWMMHAPSTTIKYQLAGGLALSTVTAAAMAELGHTGDRQMLDDREFGFPRFIGTTRWEPAPITADLGEEWTFTQFQAFKPYPHCRVMHGLFDALIEIVTENDIAPHEIDSIDAWGESFVMQPVWVNEDIRNPRDAQFSMTHGLALAAHRIAPGKDWQTDHAVHDRSVLDLMTRSTFHAHPDFAQALAADPSARTTRLELTARGTTFTGDRQYPKGVLSPDPETYLTDDELIAKFRHNVDGVLSAADADHVIDAVFDLEHVAGVADMIARVRPAKVGRPD</sequence>
<dbReference type="EMBL" id="JABBNB010000019">
    <property type="protein sequence ID" value="NMO03068.1"/>
    <property type="molecule type" value="Genomic_DNA"/>
</dbReference>
<gene>
    <name evidence="4" type="ORF">HH308_17785</name>
</gene>
<dbReference type="GO" id="GO:0016829">
    <property type="term" value="F:lyase activity"/>
    <property type="evidence" value="ECO:0007669"/>
    <property type="project" value="InterPro"/>
</dbReference>
<dbReference type="Gene3D" id="3.30.1330.120">
    <property type="entry name" value="2-methylcitrate dehydratase PrpD"/>
    <property type="match status" value="1"/>
</dbReference>
<evidence type="ECO:0000313" key="5">
    <source>
        <dbReference type="Proteomes" id="UP000550729"/>
    </source>
</evidence>
<dbReference type="Gene3D" id="1.10.4100.10">
    <property type="entry name" value="2-methylcitrate dehydratase PrpD"/>
    <property type="match status" value="1"/>
</dbReference>
<evidence type="ECO:0000313" key="4">
    <source>
        <dbReference type="EMBL" id="NMO03068.1"/>
    </source>
</evidence>
<protein>
    <submittedName>
        <fullName evidence="4">MmgE/PrpD family protein</fullName>
    </submittedName>
</protein>
<dbReference type="PANTHER" id="PTHR16943">
    <property type="entry name" value="2-METHYLCITRATE DEHYDRATASE-RELATED"/>
    <property type="match status" value="1"/>
</dbReference>
<dbReference type="InterPro" id="IPR045337">
    <property type="entry name" value="MmgE_PrpD_C"/>
</dbReference>
<organism evidence="4 5">
    <name type="scientific">Gordonia asplenii</name>
    <dbReference type="NCBI Taxonomy" id="2725283"/>
    <lineage>
        <taxon>Bacteria</taxon>
        <taxon>Bacillati</taxon>
        <taxon>Actinomycetota</taxon>
        <taxon>Actinomycetes</taxon>
        <taxon>Mycobacteriales</taxon>
        <taxon>Gordoniaceae</taxon>
        <taxon>Gordonia</taxon>
    </lineage>
</organism>
<dbReference type="SUPFAM" id="SSF103378">
    <property type="entry name" value="2-methylcitrate dehydratase PrpD"/>
    <property type="match status" value="1"/>
</dbReference>
<dbReference type="InterPro" id="IPR042188">
    <property type="entry name" value="MmgE/PrpD_sf_2"/>
</dbReference>
<accession>A0A848L626</accession>
<dbReference type="InterPro" id="IPR042183">
    <property type="entry name" value="MmgE/PrpD_sf_1"/>
</dbReference>
<feature type="domain" description="MmgE/PrpD N-terminal" evidence="2">
    <location>
        <begin position="6"/>
        <end position="251"/>
    </location>
</feature>
<dbReference type="RefSeq" id="WP_170195567.1">
    <property type="nucleotide sequence ID" value="NZ_JABBNB010000019.1"/>
</dbReference>
<evidence type="ECO:0000259" key="2">
    <source>
        <dbReference type="Pfam" id="PF03972"/>
    </source>
</evidence>